<evidence type="ECO:0000313" key="2">
    <source>
        <dbReference type="Proteomes" id="UP000425178"/>
    </source>
</evidence>
<name>A0A6B8VX82_9CORY</name>
<dbReference type="AlphaFoldDB" id="A0A6B8VX82"/>
<accession>A0A6B8VX82</accession>
<proteinExistence type="predicted"/>
<gene>
    <name evidence="1" type="ORF">CETAM_13645</name>
</gene>
<dbReference type="KEGG" id="ccoe:CETAM_13645"/>
<geneLocation type="plasmid" evidence="1 2">
    <name>pCETAM</name>
</geneLocation>
<reference evidence="1 2" key="1">
    <citation type="journal article" date="2021" name="Int. J. Syst. Evol. Microbiol.">
        <title>Classification of three corynebacterial strains isolated from a small paddock in North Rhine-Westphalia: proposal of &lt;i&gt;Corynebacterium kalinowskii&lt;/i&gt; sp. nov., &lt;i&gt;Corynebacterium comes&lt;/i&gt; sp. nov. and &lt;i&gt;Corynebacterium occultum&lt;/i&gt; sp. nov.</title>
        <authorList>
            <person name="Schaffert L."/>
            <person name="Ruwe M."/>
            <person name="Milse J."/>
            <person name="Hanuschka K."/>
            <person name="Ortseifen V."/>
            <person name="Droste J."/>
            <person name="Brandt D."/>
            <person name="Schl L."/>
            <person name="Kutter Y."/>
            <person name="Vinke S."/>
            <person name="Vieh P."/>
            <person name="Jacob L."/>
            <person name="L N.C."/>
            <person name="Schulte-Berndt E."/>
            <person name="Hain C."/>
            <person name="Linder M."/>
            <person name="Schmidt P."/>
            <person name="Wollenschl L."/>
            <person name="Luttermann T."/>
            <person name="Thieme E."/>
            <person name="Hassa J."/>
            <person name="Haak M."/>
            <person name="Wittchen M."/>
            <person name="Mentz A."/>
            <person name="Persicke M."/>
            <person name="Busche T."/>
            <person name="R C."/>
        </authorList>
    </citation>
    <scope>NUCLEOTIDE SEQUENCE [LARGE SCALE GENOMIC DNA]</scope>
    <source>
        <strain evidence="1 2">2019</strain>
    </source>
</reference>
<sequence>MLTVGLGNTDHDVRVELAGQLGKRCINNRPIDRLVDIGDVFGQQNQIRVPSDVSGSL</sequence>
<dbReference type="EMBL" id="CP046454">
    <property type="protein sequence ID" value="QGU05954.1"/>
    <property type="molecule type" value="Genomic_DNA"/>
</dbReference>
<keyword evidence="1" id="KW-0614">Plasmid</keyword>
<organism evidence="1 2">
    <name type="scientific">Corynebacterium comes</name>
    <dbReference type="NCBI Taxonomy" id="2675218"/>
    <lineage>
        <taxon>Bacteria</taxon>
        <taxon>Bacillati</taxon>
        <taxon>Actinomycetota</taxon>
        <taxon>Actinomycetes</taxon>
        <taxon>Mycobacteriales</taxon>
        <taxon>Corynebacteriaceae</taxon>
        <taxon>Corynebacterium</taxon>
    </lineage>
</organism>
<keyword evidence="2" id="KW-1185">Reference proteome</keyword>
<protein>
    <submittedName>
        <fullName evidence="1">Uncharacterized protein</fullName>
    </submittedName>
</protein>
<dbReference type="Proteomes" id="UP000425178">
    <property type="component" value="Plasmid pCETAM"/>
</dbReference>
<evidence type="ECO:0000313" key="1">
    <source>
        <dbReference type="EMBL" id="QGU05954.1"/>
    </source>
</evidence>